<dbReference type="Gene3D" id="2.30.30.30">
    <property type="match status" value="1"/>
</dbReference>
<dbReference type="InterPro" id="IPR013185">
    <property type="entry name" value="Transl_elong_KOW-like"/>
</dbReference>
<dbReference type="Proteomes" id="UP000265540">
    <property type="component" value="Unassembled WGS sequence"/>
</dbReference>
<evidence type="ECO:0000259" key="10">
    <source>
        <dbReference type="SMART" id="SM00841"/>
    </source>
</evidence>
<dbReference type="Pfam" id="PF09285">
    <property type="entry name" value="Elong-fact-P_C"/>
    <property type="match status" value="1"/>
</dbReference>
<dbReference type="GO" id="GO:0005829">
    <property type="term" value="C:cytosol"/>
    <property type="evidence" value="ECO:0007669"/>
    <property type="project" value="UniProtKB-ARBA"/>
</dbReference>
<keyword evidence="4 7" id="KW-0963">Cytoplasm</keyword>
<dbReference type="SMART" id="SM00841">
    <property type="entry name" value="Elong-fact-P_C"/>
    <property type="match status" value="1"/>
</dbReference>
<evidence type="ECO:0000256" key="7">
    <source>
        <dbReference type="HAMAP-Rule" id="MF_00141"/>
    </source>
</evidence>
<dbReference type="NCBIfam" id="NF001810">
    <property type="entry name" value="PRK00529.1"/>
    <property type="match status" value="1"/>
</dbReference>
<dbReference type="SMART" id="SM01185">
    <property type="entry name" value="EFP"/>
    <property type="match status" value="1"/>
</dbReference>
<feature type="domain" description="Elongation factor P C-terminal" evidence="10">
    <location>
        <begin position="128"/>
        <end position="183"/>
    </location>
</feature>
<evidence type="ECO:0000256" key="3">
    <source>
        <dbReference type="ARBA" id="ARBA00009479"/>
    </source>
</evidence>
<evidence type="ECO:0000256" key="2">
    <source>
        <dbReference type="ARBA" id="ARBA00004815"/>
    </source>
</evidence>
<dbReference type="SUPFAM" id="SSF50249">
    <property type="entry name" value="Nucleic acid-binding proteins"/>
    <property type="match status" value="2"/>
</dbReference>
<dbReference type="PANTHER" id="PTHR30053">
    <property type="entry name" value="ELONGATION FACTOR P"/>
    <property type="match status" value="1"/>
</dbReference>
<dbReference type="GO" id="GO:0003746">
    <property type="term" value="F:translation elongation factor activity"/>
    <property type="evidence" value="ECO:0007669"/>
    <property type="project" value="UniProtKB-UniRule"/>
</dbReference>
<comment type="caution">
    <text evidence="12">The sequence shown here is derived from an EMBL/GenBank/DDBJ whole genome shotgun (WGS) entry which is preliminary data.</text>
</comment>
<dbReference type="Pfam" id="PF08207">
    <property type="entry name" value="EFP_N"/>
    <property type="match status" value="1"/>
</dbReference>
<dbReference type="FunFam" id="2.40.50.140:FF:000009">
    <property type="entry name" value="Elongation factor P"/>
    <property type="match status" value="1"/>
</dbReference>
<reference evidence="12 13" key="1">
    <citation type="journal article" date="2017" name="ISME J.">
        <title>Energy and carbon metabolisms in a deep terrestrial subsurface fluid microbial community.</title>
        <authorList>
            <person name="Momper L."/>
            <person name="Jungbluth S.P."/>
            <person name="Lee M.D."/>
            <person name="Amend J.P."/>
        </authorList>
    </citation>
    <scope>NUCLEOTIDE SEQUENCE [LARGE SCALE GENOMIC DNA]</scope>
    <source>
        <strain evidence="12">SURF_46</strain>
    </source>
</reference>
<evidence type="ECO:0000256" key="1">
    <source>
        <dbReference type="ARBA" id="ARBA00004496"/>
    </source>
</evidence>
<gene>
    <name evidence="7 12" type="primary">efp</name>
    <name evidence="12" type="ORF">C4561_02645</name>
</gene>
<feature type="domain" description="Translation elongation factor P/YeiP central" evidence="11">
    <location>
        <begin position="66"/>
        <end position="120"/>
    </location>
</feature>
<comment type="pathway">
    <text evidence="2 7">Protein biosynthesis; polypeptide chain elongation.</text>
</comment>
<dbReference type="InterPro" id="IPR013852">
    <property type="entry name" value="Transl_elong_P/YeiP_CS"/>
</dbReference>
<keyword evidence="6 7" id="KW-0648">Protein biosynthesis</keyword>
<dbReference type="Pfam" id="PF01132">
    <property type="entry name" value="EFP"/>
    <property type="match status" value="1"/>
</dbReference>
<evidence type="ECO:0000256" key="4">
    <source>
        <dbReference type="ARBA" id="ARBA00022490"/>
    </source>
</evidence>
<evidence type="ECO:0000313" key="12">
    <source>
        <dbReference type="EMBL" id="RJR27304.1"/>
    </source>
</evidence>
<dbReference type="NCBIfam" id="TIGR00038">
    <property type="entry name" value="efp"/>
    <property type="match status" value="1"/>
</dbReference>
<proteinExistence type="inferred from homology"/>
<dbReference type="AlphaFoldDB" id="A0A3A4ZDK9"/>
<dbReference type="InterPro" id="IPR014722">
    <property type="entry name" value="Rib_uL2_dom2"/>
</dbReference>
<sequence>MLATDLKTGTIFKENGQPFLVIKYEHIKSARGGANVKVRARNLLTEQVLEKSYLASAKMESADVFRKNAQYLYKENESYVFMDPDTYEQIYISADLVGETSQFLKEGENVQVMYFESRPVSVETPITMVFEVTYTEPGFKGNTVSNVYKDAILDNGASVKVPTFIKIGDKVKIDTRSGTYVSKA</sequence>
<dbReference type="InterPro" id="IPR008991">
    <property type="entry name" value="Translation_prot_SH3-like_sf"/>
</dbReference>
<evidence type="ECO:0000256" key="8">
    <source>
        <dbReference type="NCBIfam" id="TIGR00038"/>
    </source>
</evidence>
<dbReference type="UniPathway" id="UPA00345"/>
<dbReference type="FunFam" id="2.40.50.140:FF:000004">
    <property type="entry name" value="Elongation factor P"/>
    <property type="match status" value="1"/>
</dbReference>
<dbReference type="HAMAP" id="MF_00141">
    <property type="entry name" value="EF_P"/>
    <property type="match status" value="1"/>
</dbReference>
<evidence type="ECO:0000256" key="5">
    <source>
        <dbReference type="ARBA" id="ARBA00022768"/>
    </source>
</evidence>
<comment type="similarity">
    <text evidence="3 7 9">Belongs to the elongation factor P family.</text>
</comment>
<dbReference type="GO" id="GO:0043043">
    <property type="term" value="P:peptide biosynthetic process"/>
    <property type="evidence" value="ECO:0007669"/>
    <property type="project" value="InterPro"/>
</dbReference>
<dbReference type="InterPro" id="IPR015365">
    <property type="entry name" value="Elong-fact-P_C"/>
</dbReference>
<protein>
    <recommendedName>
        <fullName evidence="7 8">Elongation factor P</fullName>
        <shortName evidence="7">EF-P</shortName>
    </recommendedName>
</protein>
<dbReference type="InterPro" id="IPR020599">
    <property type="entry name" value="Transl_elong_fac_P/YeiP"/>
</dbReference>
<dbReference type="SUPFAM" id="SSF50104">
    <property type="entry name" value="Translation proteins SH3-like domain"/>
    <property type="match status" value="1"/>
</dbReference>
<organism evidence="12 13">
    <name type="scientific">candidate division WWE3 bacterium</name>
    <dbReference type="NCBI Taxonomy" id="2053526"/>
    <lineage>
        <taxon>Bacteria</taxon>
        <taxon>Katanobacteria</taxon>
    </lineage>
</organism>
<comment type="function">
    <text evidence="7">Involved in peptide bond synthesis. Stimulates efficient translation and peptide-bond synthesis on native or reconstituted 70S ribosomes in vitro. Probably functions indirectly by altering the affinity of the ribosome for aminoacyl-tRNA, thus increasing their reactivity as acceptors for peptidyl transferase.</text>
</comment>
<dbReference type="InterPro" id="IPR012340">
    <property type="entry name" value="NA-bd_OB-fold"/>
</dbReference>
<comment type="subcellular location">
    <subcellularLocation>
        <location evidence="1 7">Cytoplasm</location>
    </subcellularLocation>
</comment>
<evidence type="ECO:0000313" key="13">
    <source>
        <dbReference type="Proteomes" id="UP000265540"/>
    </source>
</evidence>
<dbReference type="InterPro" id="IPR011768">
    <property type="entry name" value="Transl_elongation_fac_P"/>
</dbReference>
<dbReference type="CDD" id="cd04470">
    <property type="entry name" value="S1_EF-P_repeat_1"/>
    <property type="match status" value="1"/>
</dbReference>
<dbReference type="InterPro" id="IPR001059">
    <property type="entry name" value="Transl_elong_P/YeiP_cen"/>
</dbReference>
<dbReference type="PANTHER" id="PTHR30053:SF14">
    <property type="entry name" value="TRANSLATION ELONGATION FACTOR KOW-LIKE DOMAIN-CONTAINING PROTEIN"/>
    <property type="match status" value="1"/>
</dbReference>
<name>A0A3A4ZDK9_UNCKA</name>
<evidence type="ECO:0000259" key="11">
    <source>
        <dbReference type="SMART" id="SM01185"/>
    </source>
</evidence>
<accession>A0A3A4ZDK9</accession>
<dbReference type="PROSITE" id="PS01275">
    <property type="entry name" value="EFP"/>
    <property type="match status" value="1"/>
</dbReference>
<dbReference type="Gene3D" id="2.40.50.140">
    <property type="entry name" value="Nucleic acid-binding proteins"/>
    <property type="match status" value="2"/>
</dbReference>
<dbReference type="CDD" id="cd05794">
    <property type="entry name" value="S1_EF-P_repeat_2"/>
    <property type="match status" value="1"/>
</dbReference>
<evidence type="ECO:0000256" key="6">
    <source>
        <dbReference type="ARBA" id="ARBA00022917"/>
    </source>
</evidence>
<keyword evidence="5 7" id="KW-0251">Elongation factor</keyword>
<dbReference type="PIRSF" id="PIRSF005901">
    <property type="entry name" value="EF-P"/>
    <property type="match status" value="1"/>
</dbReference>
<evidence type="ECO:0000256" key="9">
    <source>
        <dbReference type="RuleBase" id="RU004389"/>
    </source>
</evidence>
<dbReference type="EMBL" id="QZJF01000013">
    <property type="protein sequence ID" value="RJR27304.1"/>
    <property type="molecule type" value="Genomic_DNA"/>
</dbReference>